<dbReference type="Proteomes" id="UP000281549">
    <property type="component" value="Unassembled WGS sequence"/>
</dbReference>
<comment type="similarity">
    <text evidence="1">Belongs to the MCM family.</text>
</comment>
<dbReference type="GO" id="GO:0005524">
    <property type="term" value="F:ATP binding"/>
    <property type="evidence" value="ECO:0007669"/>
    <property type="project" value="UniProtKB-KW"/>
</dbReference>
<dbReference type="GO" id="GO:0006260">
    <property type="term" value="P:DNA replication"/>
    <property type="evidence" value="ECO:0007669"/>
    <property type="project" value="UniProtKB-KW"/>
</dbReference>
<dbReference type="PROSITE" id="PS50051">
    <property type="entry name" value="MCM_2"/>
    <property type="match status" value="1"/>
</dbReference>
<accession>A0A4P9YGS3</accession>
<organism evidence="6 7">
    <name type="scientific">Rozella allomycis (strain CSF55)</name>
    <dbReference type="NCBI Taxonomy" id="988480"/>
    <lineage>
        <taxon>Eukaryota</taxon>
        <taxon>Fungi</taxon>
        <taxon>Fungi incertae sedis</taxon>
        <taxon>Cryptomycota</taxon>
        <taxon>Cryptomycota incertae sedis</taxon>
        <taxon>Rozella</taxon>
    </lineage>
</organism>
<evidence type="ECO:0000256" key="1">
    <source>
        <dbReference type="ARBA" id="ARBA00008010"/>
    </source>
</evidence>
<name>A0A4P9YGS3_ROZAC</name>
<evidence type="ECO:0000313" key="6">
    <source>
        <dbReference type="EMBL" id="RKP18408.1"/>
    </source>
</evidence>
<dbReference type="InterPro" id="IPR031327">
    <property type="entry name" value="MCM"/>
</dbReference>
<dbReference type="Gene3D" id="3.40.50.300">
    <property type="entry name" value="P-loop containing nucleotide triphosphate hydrolases"/>
    <property type="match status" value="1"/>
</dbReference>
<dbReference type="GO" id="GO:0017116">
    <property type="term" value="F:single-stranded DNA helicase activity"/>
    <property type="evidence" value="ECO:0007669"/>
    <property type="project" value="TreeGrafter"/>
</dbReference>
<protein>
    <recommendedName>
        <fullName evidence="5">MCM C-terminal AAA(+) ATPase domain-containing protein</fullName>
    </recommendedName>
</protein>
<evidence type="ECO:0000256" key="4">
    <source>
        <dbReference type="ARBA" id="ARBA00022840"/>
    </source>
</evidence>
<reference evidence="7" key="1">
    <citation type="journal article" date="2018" name="Nat. Microbiol.">
        <title>Leveraging single-cell genomics to expand the fungal tree of life.</title>
        <authorList>
            <person name="Ahrendt S.R."/>
            <person name="Quandt C.A."/>
            <person name="Ciobanu D."/>
            <person name="Clum A."/>
            <person name="Salamov A."/>
            <person name="Andreopoulos B."/>
            <person name="Cheng J.F."/>
            <person name="Woyke T."/>
            <person name="Pelin A."/>
            <person name="Henrissat B."/>
            <person name="Reynolds N.K."/>
            <person name="Benny G.L."/>
            <person name="Smith M.E."/>
            <person name="James T.Y."/>
            <person name="Grigoriev I.V."/>
        </authorList>
    </citation>
    <scope>NUCLEOTIDE SEQUENCE [LARGE SCALE GENOMIC DNA]</scope>
    <source>
        <strain evidence="7">CSF55</strain>
    </source>
</reference>
<gene>
    <name evidence="6" type="ORF">ROZALSC1DRAFT_15208</name>
</gene>
<dbReference type="PRINTS" id="PR01657">
    <property type="entry name" value="MCMFAMILY"/>
</dbReference>
<dbReference type="InterPro" id="IPR027417">
    <property type="entry name" value="P-loop_NTPase"/>
</dbReference>
<feature type="domain" description="MCM C-terminal AAA(+) ATPase" evidence="5">
    <location>
        <begin position="1"/>
        <end position="150"/>
    </location>
</feature>
<sequence>VGEPGLGRCLIVKRILELEEKDLLAVEKGSSTAGLVGVVVNDSETGMKKMQLGALPLANSSILSFDEFDRLGSDKMKSLHEAMALGSVSLAKAGLSTTVPSKCSIVAACNPVSGSHSTEQKVGMPLSLLTRFDLVTMMTDSENAGSDTGIFLS</sequence>
<keyword evidence="4" id="KW-0067">ATP-binding</keyword>
<evidence type="ECO:0000256" key="3">
    <source>
        <dbReference type="ARBA" id="ARBA00022741"/>
    </source>
</evidence>
<feature type="non-terminal residue" evidence="6">
    <location>
        <position position="1"/>
    </location>
</feature>
<dbReference type="Pfam" id="PF00493">
    <property type="entry name" value="MCM"/>
    <property type="match status" value="1"/>
</dbReference>
<evidence type="ECO:0000313" key="7">
    <source>
        <dbReference type="Proteomes" id="UP000281549"/>
    </source>
</evidence>
<dbReference type="InterPro" id="IPR001208">
    <property type="entry name" value="MCM_dom"/>
</dbReference>
<proteinExistence type="inferred from homology"/>
<evidence type="ECO:0000256" key="2">
    <source>
        <dbReference type="ARBA" id="ARBA00022705"/>
    </source>
</evidence>
<keyword evidence="2" id="KW-0235">DNA replication</keyword>
<dbReference type="PANTHER" id="PTHR11630">
    <property type="entry name" value="DNA REPLICATION LICENSING FACTOR MCM FAMILY MEMBER"/>
    <property type="match status" value="1"/>
</dbReference>
<keyword evidence="3" id="KW-0547">Nucleotide-binding</keyword>
<evidence type="ECO:0000259" key="5">
    <source>
        <dbReference type="PROSITE" id="PS50051"/>
    </source>
</evidence>
<dbReference type="GO" id="GO:0042555">
    <property type="term" value="C:MCM complex"/>
    <property type="evidence" value="ECO:0007669"/>
    <property type="project" value="TreeGrafter"/>
</dbReference>
<dbReference type="EMBL" id="ML005469">
    <property type="protein sequence ID" value="RKP18408.1"/>
    <property type="molecule type" value="Genomic_DNA"/>
</dbReference>
<dbReference type="AlphaFoldDB" id="A0A4P9YGS3"/>
<dbReference type="GO" id="GO:0003697">
    <property type="term" value="F:single-stranded DNA binding"/>
    <property type="evidence" value="ECO:0007669"/>
    <property type="project" value="TreeGrafter"/>
</dbReference>
<dbReference type="SUPFAM" id="SSF52540">
    <property type="entry name" value="P-loop containing nucleoside triphosphate hydrolases"/>
    <property type="match status" value="1"/>
</dbReference>
<dbReference type="PANTHER" id="PTHR11630:SF66">
    <property type="entry name" value="DNA REPLICATION LICENSING FACTOR MCM4"/>
    <property type="match status" value="1"/>
</dbReference>